<evidence type="ECO:0000259" key="9">
    <source>
        <dbReference type="Pfam" id="PF00108"/>
    </source>
</evidence>
<evidence type="ECO:0000256" key="1">
    <source>
        <dbReference type="ARBA" id="ARBA00004275"/>
    </source>
</evidence>
<keyword evidence="6" id="KW-0446">Lipid-binding</keyword>
<evidence type="ECO:0000256" key="8">
    <source>
        <dbReference type="ARBA" id="ARBA00032316"/>
    </source>
</evidence>
<accession>A0A9P6VG17</accession>
<proteinExistence type="predicted"/>
<comment type="subcellular location">
    <subcellularLocation>
        <location evidence="1">Peroxisome</location>
    </subcellularLocation>
</comment>
<evidence type="ECO:0000313" key="12">
    <source>
        <dbReference type="Proteomes" id="UP000785200"/>
    </source>
</evidence>
<dbReference type="SUPFAM" id="SSF53901">
    <property type="entry name" value="Thiolase-like"/>
    <property type="match status" value="1"/>
</dbReference>
<keyword evidence="12" id="KW-1185">Reference proteome</keyword>
<reference evidence="11" key="1">
    <citation type="submission" date="2019-07" db="EMBL/GenBank/DDBJ databases">
        <title>Hyphodiscus hymeniophilus genome sequencing and assembly.</title>
        <authorList>
            <person name="Kramer G."/>
            <person name="Nodwell J."/>
        </authorList>
    </citation>
    <scope>NUCLEOTIDE SEQUENCE</scope>
    <source>
        <strain evidence="11">ATCC 34498</strain>
    </source>
</reference>
<dbReference type="FunFam" id="3.40.47.10:FF:000016">
    <property type="entry name" value="Non-specific lipid-transfer protein"/>
    <property type="match status" value="1"/>
</dbReference>
<keyword evidence="5" id="KW-0445">Lipid transport</keyword>
<evidence type="ECO:0000256" key="6">
    <source>
        <dbReference type="ARBA" id="ARBA00023121"/>
    </source>
</evidence>
<dbReference type="CDD" id="cd00829">
    <property type="entry name" value="SCP-x_thiolase"/>
    <property type="match status" value="1"/>
</dbReference>
<dbReference type="Pfam" id="PF00108">
    <property type="entry name" value="Thiolase_N"/>
    <property type="match status" value="1"/>
</dbReference>
<dbReference type="NCBIfam" id="NF006102">
    <property type="entry name" value="PRK08256.1"/>
    <property type="match status" value="1"/>
</dbReference>
<evidence type="ECO:0000256" key="4">
    <source>
        <dbReference type="ARBA" id="ARBA00022679"/>
    </source>
</evidence>
<name>A0A9P6VG17_9HELO</name>
<evidence type="ECO:0000256" key="5">
    <source>
        <dbReference type="ARBA" id="ARBA00023055"/>
    </source>
</evidence>
<evidence type="ECO:0000259" key="10">
    <source>
        <dbReference type="Pfam" id="PF22691"/>
    </source>
</evidence>
<comment type="caution">
    <text evidence="11">The sequence shown here is derived from an EMBL/GenBank/DDBJ whole genome shotgun (WGS) entry which is preliminary data.</text>
</comment>
<organism evidence="11 12">
    <name type="scientific">Hyphodiscus hymeniophilus</name>
    <dbReference type="NCBI Taxonomy" id="353542"/>
    <lineage>
        <taxon>Eukaryota</taxon>
        <taxon>Fungi</taxon>
        <taxon>Dikarya</taxon>
        <taxon>Ascomycota</taxon>
        <taxon>Pezizomycotina</taxon>
        <taxon>Leotiomycetes</taxon>
        <taxon>Helotiales</taxon>
        <taxon>Hyphodiscaceae</taxon>
        <taxon>Hyphodiscus</taxon>
    </lineage>
</organism>
<feature type="domain" description="Thiolase N-terminal" evidence="9">
    <location>
        <begin position="29"/>
        <end position="243"/>
    </location>
</feature>
<dbReference type="Proteomes" id="UP000785200">
    <property type="component" value="Unassembled WGS sequence"/>
</dbReference>
<dbReference type="GO" id="GO:0016747">
    <property type="term" value="F:acyltransferase activity, transferring groups other than amino-acyl groups"/>
    <property type="evidence" value="ECO:0007669"/>
    <property type="project" value="InterPro"/>
</dbReference>
<feature type="domain" description="Thiolase C-terminal" evidence="10">
    <location>
        <begin position="276"/>
        <end position="398"/>
    </location>
</feature>
<dbReference type="EC" id="2.3.1.176" evidence="2"/>
<dbReference type="GO" id="GO:0008289">
    <property type="term" value="F:lipid binding"/>
    <property type="evidence" value="ECO:0007669"/>
    <property type="project" value="UniProtKB-KW"/>
</dbReference>
<dbReference type="Pfam" id="PF22691">
    <property type="entry name" value="Thiolase_C_1"/>
    <property type="match status" value="1"/>
</dbReference>
<keyword evidence="7" id="KW-0576">Peroxisome</keyword>
<dbReference type="PROSITE" id="PS00737">
    <property type="entry name" value="THIOLASE_2"/>
    <property type="match status" value="1"/>
</dbReference>
<dbReference type="PANTHER" id="PTHR42870">
    <property type="entry name" value="ACETYL-COA C-ACETYLTRANSFERASE"/>
    <property type="match status" value="1"/>
</dbReference>
<sequence length="470" mass="50844">MAPKNDIPAYVLGVGLTKFIKPRGLREYPEMGYEAGVKAMLDAQINYDDVETGVACYCYGDTTSGQRVFYQFGMTSIPIYNTNNACATGSTGLHLARTLIKNGAIDCALVIGFEKMEPGSIKSKWSDRPSPMGLSAKMMYELSGKERGPPNPQYFANAGREYMEKYGAEARDFAEIGRISHVHSQNNPYAQFQQEYTLDEIEKSPMIHFPLTKLQCSPYQGFTANSNFPKTSDGAGAAVIVSQAFLDARPHLKSQAILIAGQSLMTDTPALYSRSAMQLVGYDMTARAAQAALKEAGVSAKDIKVCEVHDCFSANELILLDGLGFSEPGKAHEMVRNGDITYGGQVVVNPSGGLISKGHPLGATGLAQCAELSWQLRGWANNRLVEGSGVALQHNLGLGGAVVVNVYKRADGGLNKKVSNEEIKRNGWLGYNAAVEARGVSKEDAEKVRSRTSKSQWALGDTEQKLAARL</sequence>
<evidence type="ECO:0000256" key="3">
    <source>
        <dbReference type="ARBA" id="ARBA00022448"/>
    </source>
</evidence>
<dbReference type="PANTHER" id="PTHR42870:SF1">
    <property type="entry name" value="NON-SPECIFIC LIPID-TRANSFER PROTEIN-LIKE 2"/>
    <property type="match status" value="1"/>
</dbReference>
<gene>
    <name evidence="11" type="ORF">D0Z07_6942</name>
</gene>
<dbReference type="Gene3D" id="3.40.47.10">
    <property type="match status" value="1"/>
</dbReference>
<dbReference type="EMBL" id="VNKQ01000013">
    <property type="protein sequence ID" value="KAG0647291.1"/>
    <property type="molecule type" value="Genomic_DNA"/>
</dbReference>
<keyword evidence="4" id="KW-0808">Transferase</keyword>
<dbReference type="InterPro" id="IPR016039">
    <property type="entry name" value="Thiolase-like"/>
</dbReference>
<dbReference type="InterPro" id="IPR020613">
    <property type="entry name" value="Thiolase_CS"/>
</dbReference>
<keyword evidence="3" id="KW-0813">Transport</keyword>
<evidence type="ECO:0000256" key="7">
    <source>
        <dbReference type="ARBA" id="ARBA00023140"/>
    </source>
</evidence>
<evidence type="ECO:0000256" key="2">
    <source>
        <dbReference type="ARBA" id="ARBA00012352"/>
    </source>
</evidence>
<dbReference type="InterPro" id="IPR055140">
    <property type="entry name" value="Thiolase_C_2"/>
</dbReference>
<dbReference type="GO" id="GO:0005777">
    <property type="term" value="C:peroxisome"/>
    <property type="evidence" value="ECO:0007669"/>
    <property type="project" value="UniProtKB-SubCell"/>
</dbReference>
<dbReference type="AlphaFoldDB" id="A0A9P6VG17"/>
<dbReference type="GO" id="GO:0006869">
    <property type="term" value="P:lipid transport"/>
    <property type="evidence" value="ECO:0007669"/>
    <property type="project" value="UniProtKB-KW"/>
</dbReference>
<protein>
    <recommendedName>
        <fullName evidence="2">propanoyl-CoA C-acyltransferase</fullName>
        <ecNumber evidence="2">2.3.1.176</ecNumber>
    </recommendedName>
    <alternativeName>
        <fullName evidence="8">Propanoyl-CoA C-acyltransferase</fullName>
    </alternativeName>
</protein>
<evidence type="ECO:0000313" key="11">
    <source>
        <dbReference type="EMBL" id="KAG0647291.1"/>
    </source>
</evidence>
<dbReference type="InterPro" id="IPR020616">
    <property type="entry name" value="Thiolase_N"/>
</dbReference>
<dbReference type="OrthoDB" id="542135at2759"/>